<evidence type="ECO:0000256" key="1">
    <source>
        <dbReference type="ARBA" id="ARBA00022737"/>
    </source>
</evidence>
<dbReference type="Pfam" id="PF00023">
    <property type="entry name" value="Ank"/>
    <property type="match status" value="3"/>
</dbReference>
<comment type="caution">
    <text evidence="4">The sequence shown here is derived from an EMBL/GenBank/DDBJ whole genome shotgun (WGS) entry which is preliminary data.</text>
</comment>
<dbReference type="EMBL" id="CACRXK020000567">
    <property type="protein sequence ID" value="CAB3983026.1"/>
    <property type="molecule type" value="Genomic_DNA"/>
</dbReference>
<dbReference type="InterPro" id="IPR036770">
    <property type="entry name" value="Ankyrin_rpt-contain_sf"/>
</dbReference>
<protein>
    <submittedName>
        <fullName evidence="4">Serine threonine- phosphatase 6 regulatory ankyrin repeat subunit A-like</fullName>
    </submittedName>
</protein>
<dbReference type="PROSITE" id="PS50297">
    <property type="entry name" value="ANK_REP_REGION"/>
    <property type="match status" value="22"/>
</dbReference>
<dbReference type="PANTHER" id="PTHR24198:SF165">
    <property type="entry name" value="ANKYRIN REPEAT-CONTAINING PROTEIN-RELATED"/>
    <property type="match status" value="1"/>
</dbReference>
<dbReference type="Proteomes" id="UP001152795">
    <property type="component" value="Unassembled WGS sequence"/>
</dbReference>
<sequence>MFKRSLSTKKLFERKPRPNSNTEPNAGNILDEGKPRPNVGENHLDAGKPPLHPGGDHPNAGKPPINLAGDHPNAGKPPINLAEDHPNAGKPPINLAEDHPNAGKPPINLAEDHPNAGKPIEKKRIEKGLEEVDEKNREQKPVMKKTISMSSSSSDKDIDEDVASASELERSGRRKSKMIPGVNGSTPIMVACKEGKYALVEKLLERGASLSDIDMDGMTALHYASLSGSESTVKVLVKQKSDLTLSTNKQGQTALHLACTRIAGAVSVVKFLVRSMGDEAKLMKDKDGNTPLLLAVETGNQLVVRELLTNKAKEQLKIVRSDSGDSAFHYCARKKDVEMARILLDAGSAINLKNNEGQTAFHIAAYEGDESMIKLLSTSNKLSADIQDKHDRTAVHIAAERGFSDIVEYLVDKVKVDVNFRAKSGDTLVHIAAQNGHSETVLTLLKKGVPLHMPNKSGEVSLHAAVHCGHVGVVKALLNKGASVDTKTKDMYTPLHIAVQHRQPRVVQTLLGYGANVHLKGGRLEETPLHIAARIKGGTGVADMLLKSGANVDVPQENGETSLHIATRNGNLAMVKLLLVEGANASRKSRTGEIPLHIAIEKSLEDIVLVLVNHTLASCLMVTHGVKLIVNSPNKKGETPLHYVCKLRNDNEIGERDLRTAKLLLKYGANPNLETAEVKETAVHYCARHGNNEILLALFNAVSADEVQRLVNQKTRDGLTPLLISSKEGNLDVIKSLMSRQARLDAFDQKGKTPLHLSCEHGHKDVVQFLLNSKAYINAKTKLGLTALHLAAQKGFKDIVEMLVTSFSASIDALSLEGKTPLHLAAEGGKLEVCKILLHLKADTSATDNKGRTPLHYAAQKDHSDVIEFFLENRPQLVNQANAEGETCAHIAAAKGSVAVIKELLKLKDIHMTEKFTTGSNSTPLHLAASGGHTEVVQVLLQNGADATPMDKHGMTAIHLAAKNGHTRVIEILKEKIPLDYASPKTGLSAIHVAAQYGRTEVVREILRQADIGDIRSEATKTKKDDEYGYTPLHLAARSGNDQVVRLLLNSPGVRVDTSTAQNRSLPLHLASSSGHANVVSLLLSKFAHQLDTKDAKGRTAFHLAATNGHHNVLTLLLAQGAQIDAEDEDGWIALHFSAHSGHLPVVKQLIESGSNLTKETTDGKVAVCYAAHAGHVTVVRYLLNLKFDASHLLMDKTVFSVNVTKLNLAGDRIAFAHRVLKTANISDSECEKNVADAVCKVSIPACSKDQTKVVSFLSKQDCREIMGCVNKTNDANSIQQAHGLCDHLPDGTTAKKYSLDNVYDNKAAVHAMAFSTILFIAILVAESFF</sequence>
<reference evidence="4" key="1">
    <citation type="submission" date="2020-04" db="EMBL/GenBank/DDBJ databases">
        <authorList>
            <person name="Alioto T."/>
            <person name="Alioto T."/>
            <person name="Gomez Garrido J."/>
        </authorList>
    </citation>
    <scope>NUCLEOTIDE SEQUENCE</scope>
    <source>
        <strain evidence="4">A484AB</strain>
    </source>
</reference>
<name>A0A7D9HHW5_PARCT</name>
<dbReference type="SUPFAM" id="SSF48403">
    <property type="entry name" value="Ankyrin repeat"/>
    <property type="match status" value="4"/>
</dbReference>
<keyword evidence="5" id="KW-1185">Reference proteome</keyword>
<evidence type="ECO:0000256" key="2">
    <source>
        <dbReference type="ARBA" id="ARBA00023043"/>
    </source>
</evidence>
<feature type="compositionally biased region" description="Low complexity" evidence="3">
    <location>
        <begin position="144"/>
        <end position="153"/>
    </location>
</feature>
<dbReference type="Pfam" id="PF13637">
    <property type="entry name" value="Ank_4"/>
    <property type="match status" value="2"/>
</dbReference>
<feature type="compositionally biased region" description="Basic and acidic residues" evidence="3">
    <location>
        <begin position="110"/>
        <end position="141"/>
    </location>
</feature>
<feature type="region of interest" description="Disordered" evidence="3">
    <location>
        <begin position="1"/>
        <end position="180"/>
    </location>
</feature>
<dbReference type="PANTHER" id="PTHR24198">
    <property type="entry name" value="ANKYRIN REPEAT AND PROTEIN KINASE DOMAIN-CONTAINING PROTEIN"/>
    <property type="match status" value="1"/>
</dbReference>
<dbReference type="SMART" id="SM00248">
    <property type="entry name" value="ANK"/>
    <property type="match status" value="29"/>
</dbReference>
<dbReference type="OrthoDB" id="195446at2759"/>
<evidence type="ECO:0000313" key="5">
    <source>
        <dbReference type="Proteomes" id="UP001152795"/>
    </source>
</evidence>
<accession>A0A7D9HHW5</accession>
<gene>
    <name evidence="4" type="ORF">PACLA_8A075298</name>
</gene>
<evidence type="ECO:0000256" key="3">
    <source>
        <dbReference type="SAM" id="MobiDB-lite"/>
    </source>
</evidence>
<organism evidence="4 5">
    <name type="scientific">Paramuricea clavata</name>
    <name type="common">Red gorgonian</name>
    <name type="synonym">Violescent sea-whip</name>
    <dbReference type="NCBI Taxonomy" id="317549"/>
    <lineage>
        <taxon>Eukaryota</taxon>
        <taxon>Metazoa</taxon>
        <taxon>Cnidaria</taxon>
        <taxon>Anthozoa</taxon>
        <taxon>Octocorallia</taxon>
        <taxon>Malacalcyonacea</taxon>
        <taxon>Plexauridae</taxon>
        <taxon>Paramuricea</taxon>
    </lineage>
</organism>
<keyword evidence="2" id="KW-0040">ANK repeat</keyword>
<keyword evidence="1" id="KW-0677">Repeat</keyword>
<proteinExistence type="predicted"/>
<dbReference type="PRINTS" id="PR01415">
    <property type="entry name" value="ANKYRIN"/>
</dbReference>
<dbReference type="PROSITE" id="PS50088">
    <property type="entry name" value="ANK_REPEAT"/>
    <property type="match status" value="23"/>
</dbReference>
<evidence type="ECO:0000313" key="4">
    <source>
        <dbReference type="EMBL" id="CAB3983026.1"/>
    </source>
</evidence>
<dbReference type="InterPro" id="IPR002110">
    <property type="entry name" value="Ankyrin_rpt"/>
</dbReference>
<dbReference type="Pfam" id="PF12796">
    <property type="entry name" value="Ank_2"/>
    <property type="match status" value="9"/>
</dbReference>
<dbReference type="Gene3D" id="1.25.40.20">
    <property type="entry name" value="Ankyrin repeat-containing domain"/>
    <property type="match status" value="7"/>
</dbReference>